<feature type="region of interest" description="Disordered" evidence="1">
    <location>
        <begin position="272"/>
        <end position="312"/>
    </location>
</feature>
<comment type="caution">
    <text evidence="2">The sequence shown here is derived from an EMBL/GenBank/DDBJ whole genome shotgun (WGS) entry which is preliminary data.</text>
</comment>
<feature type="compositionally biased region" description="Low complexity" evidence="1">
    <location>
        <begin position="272"/>
        <end position="282"/>
    </location>
</feature>
<feature type="compositionally biased region" description="Gly residues" evidence="1">
    <location>
        <begin position="415"/>
        <end position="426"/>
    </location>
</feature>
<feature type="compositionally biased region" description="Basic residues" evidence="1">
    <location>
        <begin position="394"/>
        <end position="408"/>
    </location>
</feature>
<feature type="compositionally biased region" description="Low complexity" evidence="1">
    <location>
        <begin position="364"/>
        <end position="393"/>
    </location>
</feature>
<proteinExistence type="predicted"/>
<dbReference type="STRING" id="150374.A0A0M9VRJ2"/>
<feature type="region of interest" description="Disordered" evidence="1">
    <location>
        <begin position="226"/>
        <end position="260"/>
    </location>
</feature>
<protein>
    <submittedName>
        <fullName evidence="2">Uncharacterized protein</fullName>
    </submittedName>
</protein>
<accession>A0A0M9VRJ2</accession>
<reference evidence="2 3" key="1">
    <citation type="submission" date="2015-07" db="EMBL/GenBank/DDBJ databases">
        <title>The genome of the fungus Escovopsis weberi, a specialized disease agent of ant agriculture.</title>
        <authorList>
            <person name="de Man T.J."/>
            <person name="Stajich J.E."/>
            <person name="Kubicek C.P."/>
            <person name="Chenthamara K."/>
            <person name="Atanasova L."/>
            <person name="Druzhinina I.S."/>
            <person name="Birnbaum S."/>
            <person name="Barribeau S.M."/>
            <person name="Teiling C."/>
            <person name="Suen G."/>
            <person name="Currie C."/>
            <person name="Gerardo N.M."/>
        </authorList>
    </citation>
    <scope>NUCLEOTIDE SEQUENCE [LARGE SCALE GENOMIC DNA]</scope>
</reference>
<evidence type="ECO:0000313" key="2">
    <source>
        <dbReference type="EMBL" id="KOS16699.1"/>
    </source>
</evidence>
<feature type="region of interest" description="Disordered" evidence="1">
    <location>
        <begin position="364"/>
        <end position="445"/>
    </location>
</feature>
<dbReference type="Proteomes" id="UP000053831">
    <property type="component" value="Unassembled WGS sequence"/>
</dbReference>
<feature type="compositionally biased region" description="Acidic residues" evidence="1">
    <location>
        <begin position="115"/>
        <end position="127"/>
    </location>
</feature>
<gene>
    <name evidence="2" type="ORF">ESCO_004613</name>
</gene>
<evidence type="ECO:0000256" key="1">
    <source>
        <dbReference type="SAM" id="MobiDB-lite"/>
    </source>
</evidence>
<dbReference type="EMBL" id="LGSR01000029">
    <property type="protein sequence ID" value="KOS16699.1"/>
    <property type="molecule type" value="Genomic_DNA"/>
</dbReference>
<evidence type="ECO:0000313" key="3">
    <source>
        <dbReference type="Proteomes" id="UP000053831"/>
    </source>
</evidence>
<name>A0A0M9VRJ2_ESCWE</name>
<sequence>MSKYKDMAMAKASDLKGGMSNIKGGVKGKVNGVLGRKSSTDSSSDHVARPISTLRDPDSFAPPPRRTSTGLSEPPPRETAPRRVVMAPSKYQDPRGPRVEPPPKISSSRQLLEAPPEEDDDDGEEGEQQQPLPYRMNTTGLSTGHLPPPPTRRDGANEKSPPSYDSPMSARRAPPQAQSTAPSLPPRLPPRLHSTSSDGVINALPNPGNLMNQGAVSRLGAAGIAVSGLGIGNPSSSKPSDEDPAPPKPPRPVASQPNLLQSRMFNKAAAAAVSASPFSSSAENVAAQPSGGGGTTWAQKQAALKTASAFHKDPTSVSFADAKAAASTANNFRQRHGHQVAAGLSAASDINQKYGVAERIGALSSQHSAGGGHSPSSSTASITAGATAVSALAGKKKPPPPPPAKKKPSLAGPLHNGGGGGGGGGAPNADDDAPPPVPFATRPTF</sequence>
<keyword evidence="3" id="KW-1185">Reference proteome</keyword>
<feature type="region of interest" description="Disordered" evidence="1">
    <location>
        <begin position="1"/>
        <end position="214"/>
    </location>
</feature>
<dbReference type="AlphaFoldDB" id="A0A0M9VRJ2"/>
<dbReference type="OrthoDB" id="3357271at2759"/>
<organism evidence="2 3">
    <name type="scientific">Escovopsis weberi</name>
    <dbReference type="NCBI Taxonomy" id="150374"/>
    <lineage>
        <taxon>Eukaryota</taxon>
        <taxon>Fungi</taxon>
        <taxon>Dikarya</taxon>
        <taxon>Ascomycota</taxon>
        <taxon>Pezizomycotina</taxon>
        <taxon>Sordariomycetes</taxon>
        <taxon>Hypocreomycetidae</taxon>
        <taxon>Hypocreales</taxon>
        <taxon>Hypocreaceae</taxon>
        <taxon>Escovopsis</taxon>
    </lineage>
</organism>